<dbReference type="EC" id="3.1.1.23" evidence="3"/>
<dbReference type="Gene3D" id="3.40.50.1820">
    <property type="entry name" value="alpha/beta hydrolase"/>
    <property type="match status" value="1"/>
</dbReference>
<dbReference type="PRINTS" id="PR00111">
    <property type="entry name" value="ABHYDROLASE"/>
</dbReference>
<comment type="catalytic activity">
    <reaction evidence="1">
        <text>Hydrolyzes glycerol monoesters of long-chain fatty acids.</text>
        <dbReference type="EC" id="3.1.1.23"/>
    </reaction>
</comment>
<dbReference type="InterPro" id="IPR022742">
    <property type="entry name" value="Hydrolase_4"/>
</dbReference>
<evidence type="ECO:0000256" key="3">
    <source>
        <dbReference type="ARBA" id="ARBA00013254"/>
    </source>
</evidence>
<dbReference type="PANTHER" id="PTHR11614">
    <property type="entry name" value="PHOSPHOLIPASE-RELATED"/>
    <property type="match status" value="1"/>
</dbReference>
<dbReference type="GO" id="GO:0047372">
    <property type="term" value="F:monoacylglycerol lipase activity"/>
    <property type="evidence" value="ECO:0007669"/>
    <property type="project" value="UniProtKB-EC"/>
</dbReference>
<protein>
    <recommendedName>
        <fullName evidence="4">Monoacylglycerol lipase</fullName>
        <ecNumber evidence="3">3.1.1.23</ecNumber>
    </recommendedName>
</protein>
<proteinExistence type="inferred from homology"/>
<dbReference type="InterPro" id="IPR029058">
    <property type="entry name" value="AB_hydrolase_fold"/>
</dbReference>
<name>A0A7I9V6Y9_9ACTN</name>
<organism evidence="6 7">
    <name type="scientific">Gordonia spumicola</name>
    <dbReference type="NCBI Taxonomy" id="589161"/>
    <lineage>
        <taxon>Bacteria</taxon>
        <taxon>Bacillati</taxon>
        <taxon>Actinomycetota</taxon>
        <taxon>Actinomycetes</taxon>
        <taxon>Mycobacteriales</taxon>
        <taxon>Gordoniaceae</taxon>
        <taxon>Gordonia</taxon>
    </lineage>
</organism>
<keyword evidence="7" id="KW-1185">Reference proteome</keyword>
<accession>A0A7I9V6Y9</accession>
<gene>
    <name evidence="6" type="ORF">nbrc107696_12760</name>
</gene>
<dbReference type="InterPro" id="IPR000073">
    <property type="entry name" value="AB_hydrolase_1"/>
</dbReference>
<comment type="similarity">
    <text evidence="2">Belongs to the AB hydrolase superfamily.</text>
</comment>
<sequence length="275" mass="28620">MQTSTASVTGRNGNTIVYDVHRPEGEPVGVVVVAHGLGEHGGRYHHVARAIADRGYLVVVPDHAGHGRSSGKRLGVTDFGDFVADLHSVIGVAASDRRPRFLIGHSMGGAIALAYALDHPDMLDGLVLSGPAIVPGADLPPLMVKLAPILGKVAPWLPAAALPASGVSRDPKVVAAYEADPMVWHGKIPAGLGGALIGAMGDFPKRLGSLTMPTLVLHGGGDVLANPEGSRIVERLAGSDDLTVTILPGLYHEIFNEPEQDEVIGTVVDWIVARS</sequence>
<evidence type="ECO:0000256" key="1">
    <source>
        <dbReference type="ARBA" id="ARBA00001613"/>
    </source>
</evidence>
<comment type="caution">
    <text evidence="6">The sequence shown here is derived from an EMBL/GenBank/DDBJ whole genome shotgun (WGS) entry which is preliminary data.</text>
</comment>
<dbReference type="Proteomes" id="UP000444960">
    <property type="component" value="Unassembled WGS sequence"/>
</dbReference>
<evidence type="ECO:0000259" key="5">
    <source>
        <dbReference type="Pfam" id="PF12146"/>
    </source>
</evidence>
<feature type="domain" description="Serine aminopeptidase S33" evidence="5">
    <location>
        <begin position="26"/>
        <end position="259"/>
    </location>
</feature>
<dbReference type="AlphaFoldDB" id="A0A7I9V6Y9"/>
<dbReference type="FunFam" id="3.40.50.1820:FF:000117">
    <property type="entry name" value="Monoglyceride lipase, putative"/>
    <property type="match status" value="1"/>
</dbReference>
<dbReference type="Pfam" id="PF12146">
    <property type="entry name" value="Hydrolase_4"/>
    <property type="match status" value="1"/>
</dbReference>
<evidence type="ECO:0000313" key="7">
    <source>
        <dbReference type="Proteomes" id="UP000444960"/>
    </source>
</evidence>
<dbReference type="InterPro" id="IPR051044">
    <property type="entry name" value="MAG_DAG_Lipase"/>
</dbReference>
<evidence type="ECO:0000256" key="2">
    <source>
        <dbReference type="ARBA" id="ARBA00008645"/>
    </source>
</evidence>
<reference evidence="7" key="1">
    <citation type="submission" date="2019-06" db="EMBL/GenBank/DDBJ databases">
        <title>Gordonia isolated from sludge of a wastewater treatment plant.</title>
        <authorList>
            <person name="Tamura T."/>
            <person name="Aoyama K."/>
            <person name="Kang Y."/>
            <person name="Saito S."/>
            <person name="Akiyama N."/>
            <person name="Yazawa K."/>
            <person name="Gonoi T."/>
            <person name="Mikami Y."/>
        </authorList>
    </citation>
    <scope>NUCLEOTIDE SEQUENCE [LARGE SCALE GENOMIC DNA]</scope>
    <source>
        <strain evidence="7">NBRC 107696</strain>
    </source>
</reference>
<evidence type="ECO:0000313" key="6">
    <source>
        <dbReference type="EMBL" id="GEE00830.1"/>
    </source>
</evidence>
<dbReference type="SUPFAM" id="SSF53474">
    <property type="entry name" value="alpha/beta-Hydrolases"/>
    <property type="match status" value="1"/>
</dbReference>
<dbReference type="EMBL" id="BJOV01000003">
    <property type="protein sequence ID" value="GEE00830.1"/>
    <property type="molecule type" value="Genomic_DNA"/>
</dbReference>
<dbReference type="RefSeq" id="WP_161894718.1">
    <property type="nucleotide sequence ID" value="NZ_BJOV01000003.1"/>
</dbReference>
<dbReference type="OrthoDB" id="9806902at2"/>
<evidence type="ECO:0000256" key="4">
    <source>
        <dbReference type="ARBA" id="ARBA00071261"/>
    </source>
</evidence>